<proteinExistence type="predicted"/>
<organism evidence="1 2">
    <name type="scientific">Neisseria meningitidis</name>
    <dbReference type="NCBI Taxonomy" id="487"/>
    <lineage>
        <taxon>Bacteria</taxon>
        <taxon>Pseudomonadati</taxon>
        <taxon>Pseudomonadota</taxon>
        <taxon>Betaproteobacteria</taxon>
        <taxon>Neisseriales</taxon>
        <taxon>Neisseriaceae</taxon>
        <taxon>Neisseria</taxon>
    </lineage>
</organism>
<sequence>MNPDTARRNPVPILQHTAPSPYLQTMNPYCVRFKQIACRYSIPNRISVKKHIGRPFPNPHKVPVKLDAFSVKQYHRTIKYVYSAEYKSCPNSKPSL</sequence>
<dbReference type="EMBL" id="NWXB01000002">
    <property type="protein sequence ID" value="RQJ68652.1"/>
    <property type="molecule type" value="Genomic_DNA"/>
</dbReference>
<protein>
    <submittedName>
        <fullName evidence="1">Uncharacterized protein</fullName>
    </submittedName>
</protein>
<dbReference type="AlphaFoldDB" id="A0A425AS89"/>
<accession>A0A425AS89</accession>
<gene>
    <name evidence="1" type="ORF">COI09_01845</name>
</gene>
<reference evidence="1 2" key="1">
    <citation type="submission" date="2017-09" db="EMBL/GenBank/DDBJ databases">
        <title>Phenotypic and genotypic characterization of Colombian isolates of Neisseria meningitidis recovered from invasive disease.</title>
        <authorList>
            <person name="Duarte C."/>
            <person name="Gabastou J.M."/>
            <person name="Moreno J."/>
        </authorList>
    </citation>
    <scope>NUCLEOTIDE SEQUENCE [LARGE SCALE GENOMIC DNA]</scope>
    <source>
        <strain evidence="1 2">INS-Nm1124</strain>
    </source>
</reference>
<dbReference type="Proteomes" id="UP000283829">
    <property type="component" value="Unassembled WGS sequence"/>
</dbReference>
<evidence type="ECO:0000313" key="2">
    <source>
        <dbReference type="Proteomes" id="UP000283829"/>
    </source>
</evidence>
<name>A0A425AS89_NEIME</name>
<evidence type="ECO:0000313" key="1">
    <source>
        <dbReference type="EMBL" id="RQJ68652.1"/>
    </source>
</evidence>
<comment type="caution">
    <text evidence="1">The sequence shown here is derived from an EMBL/GenBank/DDBJ whole genome shotgun (WGS) entry which is preliminary data.</text>
</comment>